<keyword evidence="1" id="KW-1133">Transmembrane helix</keyword>
<proteinExistence type="predicted"/>
<evidence type="ECO:0000256" key="2">
    <source>
        <dbReference type="SAM" id="SignalP"/>
    </source>
</evidence>
<dbReference type="EMBL" id="JABXXO010000016">
    <property type="protein sequence ID" value="KAF7759752.1"/>
    <property type="molecule type" value="Genomic_DNA"/>
</dbReference>
<name>A0A8H7BXK6_AGABI</name>
<sequence length="167" mass="17168">MLAFAAFFFLLAGRVFAEFSITLGQQVLFPPDFLAIPSSLVPSECGANCAAANQSIIGCNNNAACLCQSSVVDSLRGCQQCMFTQVIAKNEKVLDLRVGSSLLMTGYSTACLADGNVTLAANETALVLPASWDGPLDVILSTGGTVVAVGVGGVLGLAAIMLLSNMQ</sequence>
<evidence type="ECO:0000256" key="1">
    <source>
        <dbReference type="SAM" id="Phobius"/>
    </source>
</evidence>
<dbReference type="Proteomes" id="UP000629468">
    <property type="component" value="Unassembled WGS sequence"/>
</dbReference>
<keyword evidence="1" id="KW-0812">Transmembrane</keyword>
<comment type="caution">
    <text evidence="3">The sequence shown here is derived from an EMBL/GenBank/DDBJ whole genome shotgun (WGS) entry which is preliminary data.</text>
</comment>
<gene>
    <name evidence="3" type="ORF">Agabi119p4_11447</name>
</gene>
<accession>A0A8H7BXK6</accession>
<protein>
    <recommendedName>
        <fullName evidence="5">Extracellular membrane protein CFEM domain-containing protein</fullName>
    </recommendedName>
</protein>
<evidence type="ECO:0000313" key="4">
    <source>
        <dbReference type="Proteomes" id="UP000629468"/>
    </source>
</evidence>
<keyword evidence="2" id="KW-0732">Signal</keyword>
<keyword evidence="1" id="KW-0472">Membrane</keyword>
<feature type="signal peptide" evidence="2">
    <location>
        <begin position="1"/>
        <end position="17"/>
    </location>
</feature>
<reference evidence="3 4" key="1">
    <citation type="journal article" name="Sci. Rep.">
        <title>Telomere-to-telomere assembled and centromere annotated genomes of the two main subspecies of the button mushroom Agaricus bisporus reveal especially polymorphic chromosome ends.</title>
        <authorList>
            <person name="Sonnenberg A.S.M."/>
            <person name="Sedaghat-Telgerd N."/>
            <person name="Lavrijssen B."/>
            <person name="Ohm R.A."/>
            <person name="Hendrickx P.M."/>
            <person name="Scholtmeijer K."/>
            <person name="Baars J.J.P."/>
            <person name="van Peer A."/>
        </authorList>
    </citation>
    <scope>NUCLEOTIDE SEQUENCE [LARGE SCALE GENOMIC DNA]</scope>
    <source>
        <strain evidence="3 4">H119_p4</strain>
    </source>
</reference>
<evidence type="ECO:0000313" key="3">
    <source>
        <dbReference type="EMBL" id="KAF7759752.1"/>
    </source>
</evidence>
<organism evidence="3 4">
    <name type="scientific">Agaricus bisporus var. burnettii</name>
    <dbReference type="NCBI Taxonomy" id="192524"/>
    <lineage>
        <taxon>Eukaryota</taxon>
        <taxon>Fungi</taxon>
        <taxon>Dikarya</taxon>
        <taxon>Basidiomycota</taxon>
        <taxon>Agaricomycotina</taxon>
        <taxon>Agaricomycetes</taxon>
        <taxon>Agaricomycetidae</taxon>
        <taxon>Agaricales</taxon>
        <taxon>Agaricineae</taxon>
        <taxon>Agaricaceae</taxon>
        <taxon>Agaricus</taxon>
    </lineage>
</organism>
<evidence type="ECO:0008006" key="5">
    <source>
        <dbReference type="Google" id="ProtNLM"/>
    </source>
</evidence>
<feature type="chain" id="PRO_5034980108" description="Extracellular membrane protein CFEM domain-containing protein" evidence="2">
    <location>
        <begin position="18"/>
        <end position="167"/>
    </location>
</feature>
<dbReference type="AlphaFoldDB" id="A0A8H7BXK6"/>
<feature type="transmembrane region" description="Helical" evidence="1">
    <location>
        <begin position="138"/>
        <end position="163"/>
    </location>
</feature>